<name>A0ABT6ZWJ1_9ACTN</name>
<feature type="compositionally biased region" description="Low complexity" evidence="1">
    <location>
        <begin position="158"/>
        <end position="183"/>
    </location>
</feature>
<feature type="compositionally biased region" description="Polar residues" evidence="1">
    <location>
        <begin position="137"/>
        <end position="156"/>
    </location>
</feature>
<gene>
    <name evidence="2" type="ORF">NMN56_012520</name>
</gene>
<organism evidence="2 3">
    <name type="scientific">Streptomyces iconiensis</name>
    <dbReference type="NCBI Taxonomy" id="1384038"/>
    <lineage>
        <taxon>Bacteria</taxon>
        <taxon>Bacillati</taxon>
        <taxon>Actinomycetota</taxon>
        <taxon>Actinomycetes</taxon>
        <taxon>Kitasatosporales</taxon>
        <taxon>Streptomycetaceae</taxon>
        <taxon>Streptomyces</taxon>
    </lineage>
</organism>
<feature type="region of interest" description="Disordered" evidence="1">
    <location>
        <begin position="135"/>
        <end position="187"/>
    </location>
</feature>
<feature type="compositionally biased region" description="Polar residues" evidence="1">
    <location>
        <begin position="268"/>
        <end position="277"/>
    </location>
</feature>
<feature type="region of interest" description="Disordered" evidence="1">
    <location>
        <begin position="268"/>
        <end position="365"/>
    </location>
</feature>
<feature type="region of interest" description="Disordered" evidence="1">
    <location>
        <begin position="1"/>
        <end position="47"/>
    </location>
</feature>
<evidence type="ECO:0008006" key="4">
    <source>
        <dbReference type="Google" id="ProtNLM"/>
    </source>
</evidence>
<evidence type="ECO:0000313" key="3">
    <source>
        <dbReference type="Proteomes" id="UP001214441"/>
    </source>
</evidence>
<protein>
    <recommendedName>
        <fullName evidence="4">DUF5666 domain-containing protein</fullName>
    </recommendedName>
</protein>
<evidence type="ECO:0000313" key="2">
    <source>
        <dbReference type="EMBL" id="MDJ1132763.1"/>
    </source>
</evidence>
<feature type="compositionally biased region" description="Low complexity" evidence="1">
    <location>
        <begin position="8"/>
        <end position="19"/>
    </location>
</feature>
<dbReference type="EMBL" id="JANCPR020000010">
    <property type="protein sequence ID" value="MDJ1132763.1"/>
    <property type="molecule type" value="Genomic_DNA"/>
</dbReference>
<accession>A0ABT6ZWJ1</accession>
<dbReference type="Proteomes" id="UP001214441">
    <property type="component" value="Unassembled WGS sequence"/>
</dbReference>
<evidence type="ECO:0000256" key="1">
    <source>
        <dbReference type="SAM" id="MobiDB-lite"/>
    </source>
</evidence>
<dbReference type="RefSeq" id="WP_274040117.1">
    <property type="nucleotide sequence ID" value="NZ_JANCPR020000010.1"/>
</dbReference>
<proteinExistence type="predicted"/>
<feature type="region of interest" description="Disordered" evidence="1">
    <location>
        <begin position="101"/>
        <end position="123"/>
    </location>
</feature>
<reference evidence="2 3" key="1">
    <citation type="submission" date="2023-05" db="EMBL/GenBank/DDBJ databases">
        <title>Streptantibioticus silvisoli sp. nov., acidotolerant actinomycetes 1 from pine litter.</title>
        <authorList>
            <person name="Swiecimska M."/>
            <person name="Golinska P."/>
            <person name="Sangal V."/>
            <person name="Wachnowicz B."/>
            <person name="Goodfellow M."/>
        </authorList>
    </citation>
    <scope>NUCLEOTIDE SEQUENCE [LARGE SCALE GENOMIC DNA]</scope>
    <source>
        <strain evidence="2 3">DSM 42109</strain>
    </source>
</reference>
<keyword evidence="3" id="KW-1185">Reference proteome</keyword>
<comment type="caution">
    <text evidence="2">The sequence shown here is derived from an EMBL/GenBank/DDBJ whole genome shotgun (WGS) entry which is preliminary data.</text>
</comment>
<sequence>MSVLALSAAATPATATPGATRGGGGEPPVPQVRAYDGNRPVKDPRSLTKLCADAEGKRASSRCRFILDKEPTEYTTALTSVGNTVENCTDDPIKVEREVELTSSSTDNIGGEISGSATIEGTVDNTAEMTFDDTAEVSGSATKENATESTNQTWSPHSAKANSSSTSKASSKASATAAGKNTAHVGAKDSVHVGMKASFTAAFKATFSKSWTQTVKETTTHTFTVRSGKVLSFGVEQAMSRVKGTLQVDKDKQVQGIAVDTPSTVNSSNVVAQTFPSQKCKDKGQQSGQTNPEEGDEDNSGGARWMNRARPAAGDSSQLTGPGDDRPTTRPMPNHRPVRGDLAVDGSLIPGQRPENTDRTPLARG</sequence>